<evidence type="ECO:0000256" key="9">
    <source>
        <dbReference type="SAM" id="Phobius"/>
    </source>
</evidence>
<organism evidence="13 14">
    <name type="scientific">Syntrophobacter fumaroxidans (strain DSM 10017 / MPOB)</name>
    <dbReference type="NCBI Taxonomy" id="335543"/>
    <lineage>
        <taxon>Bacteria</taxon>
        <taxon>Pseudomonadati</taxon>
        <taxon>Thermodesulfobacteriota</taxon>
        <taxon>Syntrophobacteria</taxon>
        <taxon>Syntrophobacterales</taxon>
        <taxon>Syntrophobacteraceae</taxon>
        <taxon>Syntrophobacter</taxon>
    </lineage>
</organism>
<dbReference type="EMBL" id="CP000478">
    <property type="protein sequence ID" value="ABK15822.1"/>
    <property type="molecule type" value="Genomic_DNA"/>
</dbReference>
<keyword evidence="6 13" id="KW-0418">Kinase</keyword>
<dbReference type="CDD" id="cd00082">
    <property type="entry name" value="HisKA"/>
    <property type="match status" value="1"/>
</dbReference>
<dbReference type="Pfam" id="PF00989">
    <property type="entry name" value="PAS"/>
    <property type="match status" value="1"/>
</dbReference>
<keyword evidence="9" id="KW-1133">Transmembrane helix</keyword>
<keyword evidence="8" id="KW-0902">Two-component regulatory system</keyword>
<evidence type="ECO:0000256" key="4">
    <source>
        <dbReference type="ARBA" id="ARBA00022679"/>
    </source>
</evidence>
<evidence type="ECO:0000256" key="1">
    <source>
        <dbReference type="ARBA" id="ARBA00000085"/>
    </source>
</evidence>
<dbReference type="InterPro" id="IPR000700">
    <property type="entry name" value="PAS-assoc_C"/>
</dbReference>
<dbReference type="SUPFAM" id="SSF55785">
    <property type="entry name" value="PYP-like sensor domain (PAS domain)"/>
    <property type="match status" value="1"/>
</dbReference>
<dbReference type="EC" id="2.7.13.3" evidence="2"/>
<evidence type="ECO:0000313" key="14">
    <source>
        <dbReference type="Proteomes" id="UP000001784"/>
    </source>
</evidence>
<reference evidence="13 14" key="1">
    <citation type="submission" date="2006-10" db="EMBL/GenBank/DDBJ databases">
        <title>Complete sequence of Syntrophobacter fumaroxidans MPOB.</title>
        <authorList>
            <consortium name="US DOE Joint Genome Institute"/>
            <person name="Copeland A."/>
            <person name="Lucas S."/>
            <person name="Lapidus A."/>
            <person name="Barry K."/>
            <person name="Detter J.C."/>
            <person name="Glavina del Rio T."/>
            <person name="Hammon N."/>
            <person name="Israni S."/>
            <person name="Pitluck S."/>
            <person name="Goltsman E.G."/>
            <person name="Martinez M."/>
            <person name="Schmutz J."/>
            <person name="Larimer F."/>
            <person name="Land M."/>
            <person name="Hauser L."/>
            <person name="Kyrpides N."/>
            <person name="Kim E."/>
            <person name="Boone D.R."/>
            <person name="Brockman F."/>
            <person name="Culley D."/>
            <person name="Ferry J."/>
            <person name="Gunsalus R."/>
            <person name="McInerney M.J."/>
            <person name="Morrison M."/>
            <person name="Plugge C."/>
            <person name="Rohlin L."/>
            <person name="Scholten J."/>
            <person name="Sieber J."/>
            <person name="Stams A.J.M."/>
            <person name="Worm P."/>
            <person name="Henstra A.M."/>
            <person name="Richardson P."/>
        </authorList>
    </citation>
    <scope>NUCLEOTIDE SEQUENCE [LARGE SCALE GENOMIC DNA]</scope>
    <source>
        <strain evidence="14">DSM 10017 / MPOB</strain>
    </source>
</reference>
<feature type="transmembrane region" description="Helical" evidence="9">
    <location>
        <begin position="57"/>
        <end position="77"/>
    </location>
</feature>
<accession>A0LEH0</accession>
<dbReference type="Pfam" id="PF00512">
    <property type="entry name" value="HisKA"/>
    <property type="match status" value="1"/>
</dbReference>
<dbReference type="Gene3D" id="3.30.450.20">
    <property type="entry name" value="PAS domain"/>
    <property type="match status" value="1"/>
</dbReference>
<dbReference type="NCBIfam" id="TIGR00229">
    <property type="entry name" value="sensory_box"/>
    <property type="match status" value="1"/>
</dbReference>
<keyword evidence="4 13" id="KW-0808">Transferase</keyword>
<evidence type="ECO:0000256" key="7">
    <source>
        <dbReference type="ARBA" id="ARBA00022840"/>
    </source>
</evidence>
<dbReference type="SMART" id="SM00388">
    <property type="entry name" value="HisKA"/>
    <property type="match status" value="1"/>
</dbReference>
<feature type="domain" description="Histidine kinase" evidence="10">
    <location>
        <begin position="355"/>
        <end position="571"/>
    </location>
</feature>
<keyword evidence="3" id="KW-0597">Phosphoprotein</keyword>
<evidence type="ECO:0000256" key="2">
    <source>
        <dbReference type="ARBA" id="ARBA00012438"/>
    </source>
</evidence>
<feature type="transmembrane region" description="Helical" evidence="9">
    <location>
        <begin position="86"/>
        <end position="104"/>
    </location>
</feature>
<feature type="transmembrane region" description="Helical" evidence="9">
    <location>
        <begin position="26"/>
        <end position="45"/>
    </location>
</feature>
<evidence type="ECO:0000256" key="6">
    <source>
        <dbReference type="ARBA" id="ARBA00022777"/>
    </source>
</evidence>
<dbReference type="Gene3D" id="3.30.565.10">
    <property type="entry name" value="Histidine kinase-like ATPase, C-terminal domain"/>
    <property type="match status" value="1"/>
</dbReference>
<dbReference type="InterPro" id="IPR036097">
    <property type="entry name" value="HisK_dim/P_sf"/>
</dbReference>
<dbReference type="InterPro" id="IPR003661">
    <property type="entry name" value="HisK_dim/P_dom"/>
</dbReference>
<dbReference type="STRING" id="335543.Sfum_0119"/>
<dbReference type="CDD" id="cd00130">
    <property type="entry name" value="PAS"/>
    <property type="match status" value="1"/>
</dbReference>
<dbReference type="Gene3D" id="1.10.287.130">
    <property type="match status" value="1"/>
</dbReference>
<dbReference type="InterPro" id="IPR003594">
    <property type="entry name" value="HATPase_dom"/>
</dbReference>
<evidence type="ECO:0000256" key="3">
    <source>
        <dbReference type="ARBA" id="ARBA00022553"/>
    </source>
</evidence>
<dbReference type="PANTHER" id="PTHR43065:SF10">
    <property type="entry name" value="PEROXIDE STRESS-ACTIVATED HISTIDINE KINASE MAK3"/>
    <property type="match status" value="1"/>
</dbReference>
<dbReference type="AlphaFoldDB" id="A0LEH0"/>
<evidence type="ECO:0000259" key="12">
    <source>
        <dbReference type="PROSITE" id="PS50113"/>
    </source>
</evidence>
<feature type="domain" description="PAS" evidence="11">
    <location>
        <begin position="215"/>
        <end position="271"/>
    </location>
</feature>
<dbReference type="GO" id="GO:0005524">
    <property type="term" value="F:ATP binding"/>
    <property type="evidence" value="ECO:0007669"/>
    <property type="project" value="UniProtKB-KW"/>
</dbReference>
<feature type="transmembrane region" description="Helical" evidence="9">
    <location>
        <begin position="173"/>
        <end position="195"/>
    </location>
</feature>
<dbReference type="HOGENOM" id="CLU_000445_114_39_7"/>
<feature type="domain" description="PAC" evidence="12">
    <location>
        <begin position="290"/>
        <end position="342"/>
    </location>
</feature>
<dbReference type="InterPro" id="IPR036890">
    <property type="entry name" value="HATPase_C_sf"/>
</dbReference>
<evidence type="ECO:0000256" key="5">
    <source>
        <dbReference type="ARBA" id="ARBA00022741"/>
    </source>
</evidence>
<comment type="catalytic activity">
    <reaction evidence="1">
        <text>ATP + protein L-histidine = ADP + protein N-phospho-L-histidine.</text>
        <dbReference type="EC" id="2.7.13.3"/>
    </reaction>
</comment>
<dbReference type="SMART" id="SM00387">
    <property type="entry name" value="HATPase_c"/>
    <property type="match status" value="1"/>
</dbReference>
<dbReference type="PROSITE" id="PS50109">
    <property type="entry name" value="HIS_KIN"/>
    <property type="match status" value="1"/>
</dbReference>
<dbReference type="Pfam" id="PF25323">
    <property type="entry name" value="6TM_PilS"/>
    <property type="match status" value="1"/>
</dbReference>
<dbReference type="KEGG" id="sfu:Sfum_0119"/>
<protein>
    <recommendedName>
        <fullName evidence="2">histidine kinase</fullName>
        <ecNumber evidence="2">2.7.13.3</ecNumber>
    </recommendedName>
</protein>
<sequence length="571" mass="63695">MQVDYDLEVNTINGELALRRKIQGLLLFRLLLAVFFLLLTIIVQSRRDQDLLSAHLQPIYFFSCILFVFTIVGALSLGRIRNLKRFAYVQLFFDVGAVTVLIYLSGGVESLFSFLYMPVIICAAVLLYRRGSLLTAAFSSVCYGTLLDLQYFGWLLPLHVVNQTAQARDSGSYFHSILMNIAVFYLVAFMSGYLAEELQKSSLKIVEQSKDLRRLEVLHRNIVHSITSGLITIGPSGEILFCNNFAQDILGLRSEPVTGRRFSSIFPGLDPLTWPRVVGPGPGHKKGPPERPEIVYRNPLGEELHLGYAVSVLQNETGKWAGWIFIFQDLTQFKAMEEHLKRLERLVFAGRIAAEISHEIKNPLAAMSGAVQMLEDESIPDGSRARLMSIIHREIDRMNSLVKDFLWLAKSTHGPENVENVPVCDLIQEILDLLSARNRVASEHVIKTAFAASPISRIDPHHFRQIVWNLLVNALDAMPGGGHLTIAVGLHPSGDGSGRETRIDISDSGSGIPRDARTRIFEPFFTTKSQGTGLGLSIVYHLVEKANGRIEVTHHEEPCGTTFSLFFPLAS</sequence>
<evidence type="ECO:0000259" key="10">
    <source>
        <dbReference type="PROSITE" id="PS50109"/>
    </source>
</evidence>
<dbReference type="OrthoDB" id="9773941at2"/>
<keyword evidence="9" id="KW-0472">Membrane</keyword>
<dbReference type="PROSITE" id="PS50113">
    <property type="entry name" value="PAC"/>
    <property type="match status" value="1"/>
</dbReference>
<proteinExistence type="predicted"/>
<dbReference type="Proteomes" id="UP000001784">
    <property type="component" value="Chromosome"/>
</dbReference>
<dbReference type="SUPFAM" id="SSF55874">
    <property type="entry name" value="ATPase domain of HSP90 chaperone/DNA topoisomerase II/histidine kinase"/>
    <property type="match status" value="1"/>
</dbReference>
<evidence type="ECO:0000313" key="13">
    <source>
        <dbReference type="EMBL" id="ABK15822.1"/>
    </source>
</evidence>
<dbReference type="PROSITE" id="PS50112">
    <property type="entry name" value="PAS"/>
    <property type="match status" value="1"/>
</dbReference>
<dbReference type="InterPro" id="IPR000014">
    <property type="entry name" value="PAS"/>
</dbReference>
<dbReference type="InterPro" id="IPR005467">
    <property type="entry name" value="His_kinase_dom"/>
</dbReference>
<keyword evidence="7" id="KW-0067">ATP-binding</keyword>
<gene>
    <name evidence="13" type="ordered locus">Sfum_0119</name>
</gene>
<dbReference type="InterPro" id="IPR004358">
    <property type="entry name" value="Sig_transdc_His_kin-like_C"/>
</dbReference>
<feature type="transmembrane region" description="Helical" evidence="9">
    <location>
        <begin position="110"/>
        <end position="128"/>
    </location>
</feature>
<dbReference type="InParanoid" id="A0LEH0"/>
<dbReference type="PANTHER" id="PTHR43065">
    <property type="entry name" value="SENSOR HISTIDINE KINASE"/>
    <property type="match status" value="1"/>
</dbReference>
<keyword evidence="9" id="KW-0812">Transmembrane</keyword>
<evidence type="ECO:0000259" key="11">
    <source>
        <dbReference type="PROSITE" id="PS50112"/>
    </source>
</evidence>
<name>A0LEH0_SYNFM</name>
<keyword evidence="14" id="KW-1185">Reference proteome</keyword>
<dbReference type="PRINTS" id="PR00344">
    <property type="entry name" value="BCTRLSENSOR"/>
</dbReference>
<dbReference type="eggNOG" id="COG5002">
    <property type="taxonomic scope" value="Bacteria"/>
</dbReference>
<keyword evidence="5" id="KW-0547">Nucleotide-binding</keyword>
<dbReference type="RefSeq" id="WP_011696995.1">
    <property type="nucleotide sequence ID" value="NC_008554.1"/>
</dbReference>
<dbReference type="InterPro" id="IPR035965">
    <property type="entry name" value="PAS-like_dom_sf"/>
</dbReference>
<dbReference type="InterPro" id="IPR013767">
    <property type="entry name" value="PAS_fold"/>
</dbReference>
<dbReference type="Pfam" id="PF02518">
    <property type="entry name" value="HATPase_c"/>
    <property type="match status" value="1"/>
</dbReference>
<dbReference type="SUPFAM" id="SSF47384">
    <property type="entry name" value="Homodimeric domain of signal transducing histidine kinase"/>
    <property type="match status" value="1"/>
</dbReference>
<evidence type="ECO:0000256" key="8">
    <source>
        <dbReference type="ARBA" id="ARBA00023012"/>
    </source>
</evidence>
<dbReference type="GO" id="GO:0000155">
    <property type="term" value="F:phosphorelay sensor kinase activity"/>
    <property type="evidence" value="ECO:0007669"/>
    <property type="project" value="InterPro"/>
</dbReference>